<keyword evidence="3" id="KW-0812">Transmembrane</keyword>
<proteinExistence type="predicted"/>
<dbReference type="PANTHER" id="PTHR34216">
    <property type="match status" value="1"/>
</dbReference>
<dbReference type="SUPFAM" id="SSF88713">
    <property type="entry name" value="Glycoside hydrolase/deacetylase"/>
    <property type="match status" value="1"/>
</dbReference>
<feature type="transmembrane region" description="Helical" evidence="3">
    <location>
        <begin position="16"/>
        <end position="34"/>
    </location>
</feature>
<comment type="caution">
    <text evidence="5">The sequence shown here is derived from an EMBL/GenBank/DDBJ whole genome shotgun (WGS) entry which is preliminary data.</text>
</comment>
<dbReference type="Pfam" id="PF01522">
    <property type="entry name" value="Polysacc_deac_1"/>
    <property type="match status" value="1"/>
</dbReference>
<dbReference type="Gene3D" id="3.20.20.370">
    <property type="entry name" value="Glycoside hydrolase/deacetylase"/>
    <property type="match status" value="1"/>
</dbReference>
<dbReference type="PROSITE" id="PS51677">
    <property type="entry name" value="NODB"/>
    <property type="match status" value="1"/>
</dbReference>
<keyword evidence="3" id="KW-0472">Membrane</keyword>
<evidence type="ECO:0000256" key="1">
    <source>
        <dbReference type="ARBA" id="ARBA00004613"/>
    </source>
</evidence>
<accession>A0A0G0UVY2</accession>
<gene>
    <name evidence="5" type="ORF">UU42_C0008G0007</name>
</gene>
<evidence type="ECO:0000313" key="6">
    <source>
        <dbReference type="Proteomes" id="UP000034676"/>
    </source>
</evidence>
<protein>
    <submittedName>
        <fullName evidence="5">Polysaccharide deacetylase</fullName>
    </submittedName>
</protein>
<dbReference type="Proteomes" id="UP000034676">
    <property type="component" value="Unassembled WGS sequence"/>
</dbReference>
<organism evidence="5 6">
    <name type="scientific">Candidatus Woesebacteria bacterium GW2011_GWA1_41_13b</name>
    <dbReference type="NCBI Taxonomy" id="1618555"/>
    <lineage>
        <taxon>Bacteria</taxon>
        <taxon>Candidatus Woeseibacteriota</taxon>
    </lineage>
</organism>
<dbReference type="GO" id="GO:0016810">
    <property type="term" value="F:hydrolase activity, acting on carbon-nitrogen (but not peptide) bonds"/>
    <property type="evidence" value="ECO:0007669"/>
    <property type="project" value="InterPro"/>
</dbReference>
<dbReference type="GO" id="GO:0005975">
    <property type="term" value="P:carbohydrate metabolic process"/>
    <property type="evidence" value="ECO:0007669"/>
    <property type="project" value="InterPro"/>
</dbReference>
<evidence type="ECO:0000313" key="5">
    <source>
        <dbReference type="EMBL" id="KKR91671.1"/>
    </source>
</evidence>
<dbReference type="InterPro" id="IPR002509">
    <property type="entry name" value="NODB_dom"/>
</dbReference>
<dbReference type="InterPro" id="IPR051398">
    <property type="entry name" value="Polysacch_Deacetylase"/>
</dbReference>
<feature type="domain" description="NodB homology" evidence="4">
    <location>
        <begin position="146"/>
        <end position="300"/>
    </location>
</feature>
<dbReference type="PANTHER" id="PTHR34216:SF3">
    <property type="entry name" value="POLY-BETA-1,6-N-ACETYL-D-GLUCOSAMINE N-DEACETYLASE"/>
    <property type="match status" value="1"/>
</dbReference>
<dbReference type="AlphaFoldDB" id="A0A0G0UVY2"/>
<keyword evidence="3" id="KW-1133">Transmembrane helix</keyword>
<dbReference type="GO" id="GO:0005576">
    <property type="term" value="C:extracellular region"/>
    <property type="evidence" value="ECO:0007669"/>
    <property type="project" value="UniProtKB-SubCell"/>
</dbReference>
<keyword evidence="2" id="KW-0732">Signal</keyword>
<dbReference type="CDD" id="cd10918">
    <property type="entry name" value="CE4_NodB_like_5s_6s"/>
    <property type="match status" value="1"/>
</dbReference>
<name>A0A0G0UVY2_9BACT</name>
<evidence type="ECO:0000256" key="3">
    <source>
        <dbReference type="SAM" id="Phobius"/>
    </source>
</evidence>
<sequence>MARYTVSWHKLSREKLPMTTLLLVLISAVIVVIFRENQSADNSTEVKVFSKLKEINPGQNFRLITQDKKTPTTEQPQISFCLRVPIILYHHIQPMKAAQEKNETTLTVDVKNFESQVAYLVSSGYKTIPVEQLAQALIKRQKLPSKTAIITIDDGYRDIYTYAYPIAKKYNVILNLMIPTGLIGREGFLSWHQLQEMVNSGLVFAYNHTWSHASLGSLSRKRAEAEILLAKQQLTSKLGRDVNIFAYPYGSKSDVVLDILQSNGFIAGLTTSHGFNQCDTAIYTLHRNHIGNAPLSSYGL</sequence>
<evidence type="ECO:0000256" key="2">
    <source>
        <dbReference type="ARBA" id="ARBA00022729"/>
    </source>
</evidence>
<evidence type="ECO:0000259" key="4">
    <source>
        <dbReference type="PROSITE" id="PS51677"/>
    </source>
</evidence>
<dbReference type="InterPro" id="IPR011330">
    <property type="entry name" value="Glyco_hydro/deAcase_b/a-brl"/>
</dbReference>
<comment type="subcellular location">
    <subcellularLocation>
        <location evidence="1">Secreted</location>
    </subcellularLocation>
</comment>
<dbReference type="EMBL" id="LCAO01000008">
    <property type="protein sequence ID" value="KKR91671.1"/>
    <property type="molecule type" value="Genomic_DNA"/>
</dbReference>
<reference evidence="5 6" key="1">
    <citation type="journal article" date="2015" name="Nature">
        <title>rRNA introns, odd ribosomes, and small enigmatic genomes across a large radiation of phyla.</title>
        <authorList>
            <person name="Brown C.T."/>
            <person name="Hug L.A."/>
            <person name="Thomas B.C."/>
            <person name="Sharon I."/>
            <person name="Castelle C.J."/>
            <person name="Singh A."/>
            <person name="Wilkins M.J."/>
            <person name="Williams K.H."/>
            <person name="Banfield J.F."/>
        </authorList>
    </citation>
    <scope>NUCLEOTIDE SEQUENCE [LARGE SCALE GENOMIC DNA]</scope>
</reference>